<dbReference type="NCBIfam" id="NF033788">
    <property type="entry name" value="HTH_metalloreg"/>
    <property type="match status" value="1"/>
</dbReference>
<dbReference type="CDD" id="cd00158">
    <property type="entry name" value="RHOD"/>
    <property type="match status" value="1"/>
</dbReference>
<evidence type="ECO:0000259" key="5">
    <source>
        <dbReference type="PROSITE" id="PS50987"/>
    </source>
</evidence>
<dbReference type="InterPro" id="IPR036390">
    <property type="entry name" value="WH_DNA-bd_sf"/>
</dbReference>
<keyword evidence="2" id="KW-0238">DNA-binding</keyword>
<dbReference type="Pfam" id="PF01022">
    <property type="entry name" value="HTH_5"/>
    <property type="match status" value="1"/>
</dbReference>
<accession>A0A2M9X998</accession>
<evidence type="ECO:0000313" key="6">
    <source>
        <dbReference type="EMBL" id="PJZ24278.1"/>
    </source>
</evidence>
<dbReference type="PANTHER" id="PTHR43132:SF8">
    <property type="entry name" value="HTH-TYPE TRANSCRIPTIONAL REGULATOR KMTR"/>
    <property type="match status" value="1"/>
</dbReference>
<reference evidence="6 7" key="1">
    <citation type="submission" date="2017-07" db="EMBL/GenBank/DDBJ databases">
        <title>Leptospira spp. isolated from tropical soils.</title>
        <authorList>
            <person name="Thibeaux R."/>
            <person name="Iraola G."/>
            <person name="Ferres I."/>
            <person name="Bierque E."/>
            <person name="Girault D."/>
            <person name="Soupe-Gilbert M.-E."/>
            <person name="Picardeau M."/>
            <person name="Goarant C."/>
        </authorList>
    </citation>
    <scope>NUCLEOTIDE SEQUENCE [LARGE SCALE GENOMIC DNA]</scope>
    <source>
        <strain evidence="6 7">MCA1-C-A1</strain>
    </source>
</reference>
<dbReference type="InterPro" id="IPR011991">
    <property type="entry name" value="ArsR-like_HTH"/>
</dbReference>
<evidence type="ECO:0000256" key="2">
    <source>
        <dbReference type="ARBA" id="ARBA00023125"/>
    </source>
</evidence>
<dbReference type="Pfam" id="PF00581">
    <property type="entry name" value="Rhodanese"/>
    <property type="match status" value="1"/>
</dbReference>
<keyword evidence="6" id="KW-0808">Transferase</keyword>
<gene>
    <name evidence="6" type="ORF">CH357_16555</name>
</gene>
<dbReference type="AlphaFoldDB" id="A0A2M9X998"/>
<name>A0A2M9X998_9LEPT</name>
<dbReference type="GO" id="GO:0003677">
    <property type="term" value="F:DNA binding"/>
    <property type="evidence" value="ECO:0007669"/>
    <property type="project" value="UniProtKB-KW"/>
</dbReference>
<dbReference type="OrthoDB" id="9800872at2"/>
<dbReference type="PANTHER" id="PTHR43132">
    <property type="entry name" value="ARSENICAL RESISTANCE OPERON REPRESSOR ARSR-RELATED"/>
    <property type="match status" value="1"/>
</dbReference>
<dbReference type="EMBL" id="NPDN01000009">
    <property type="protein sequence ID" value="PJZ24278.1"/>
    <property type="molecule type" value="Genomic_DNA"/>
</dbReference>
<dbReference type="Proteomes" id="UP000232196">
    <property type="component" value="Unassembled WGS sequence"/>
</dbReference>
<proteinExistence type="predicted"/>
<dbReference type="PROSITE" id="PS50206">
    <property type="entry name" value="RHODANESE_3"/>
    <property type="match status" value="1"/>
</dbReference>
<dbReference type="SUPFAM" id="SSF52821">
    <property type="entry name" value="Rhodanese/Cell cycle control phosphatase"/>
    <property type="match status" value="1"/>
</dbReference>
<dbReference type="InterPro" id="IPR036873">
    <property type="entry name" value="Rhodanese-like_dom_sf"/>
</dbReference>
<evidence type="ECO:0000256" key="3">
    <source>
        <dbReference type="ARBA" id="ARBA00023163"/>
    </source>
</evidence>
<dbReference type="InterPro" id="IPR036388">
    <property type="entry name" value="WH-like_DNA-bd_sf"/>
</dbReference>
<dbReference type="RefSeq" id="WP_100707876.1">
    <property type="nucleotide sequence ID" value="NZ_NPDL01000009.1"/>
</dbReference>
<dbReference type="InterPro" id="IPR051011">
    <property type="entry name" value="Metal_resp_trans_reg"/>
</dbReference>
<feature type="domain" description="Rhodanese" evidence="4">
    <location>
        <begin position="133"/>
        <end position="222"/>
    </location>
</feature>
<dbReference type="SMART" id="SM00450">
    <property type="entry name" value="RHOD"/>
    <property type="match status" value="1"/>
</dbReference>
<dbReference type="GO" id="GO:0016740">
    <property type="term" value="F:transferase activity"/>
    <property type="evidence" value="ECO:0007669"/>
    <property type="project" value="UniProtKB-KW"/>
</dbReference>
<keyword evidence="1" id="KW-0805">Transcription regulation</keyword>
<protein>
    <submittedName>
        <fullName evidence="6">Sulfurtransferase</fullName>
    </submittedName>
</protein>
<comment type="caution">
    <text evidence="6">The sequence shown here is derived from an EMBL/GenBank/DDBJ whole genome shotgun (WGS) entry which is preliminary data.</text>
</comment>
<feature type="domain" description="HTH arsR-type" evidence="5">
    <location>
        <begin position="10"/>
        <end position="106"/>
    </location>
</feature>
<dbReference type="PRINTS" id="PR00778">
    <property type="entry name" value="HTHARSR"/>
</dbReference>
<keyword evidence="3" id="KW-0804">Transcription</keyword>
<dbReference type="SMART" id="SM00418">
    <property type="entry name" value="HTH_ARSR"/>
    <property type="match status" value="1"/>
</dbReference>
<dbReference type="GO" id="GO:0003700">
    <property type="term" value="F:DNA-binding transcription factor activity"/>
    <property type="evidence" value="ECO:0007669"/>
    <property type="project" value="InterPro"/>
</dbReference>
<organism evidence="6 7">
    <name type="scientific">Leptospira hartskeerlii</name>
    <dbReference type="NCBI Taxonomy" id="2023177"/>
    <lineage>
        <taxon>Bacteria</taxon>
        <taxon>Pseudomonadati</taxon>
        <taxon>Spirochaetota</taxon>
        <taxon>Spirochaetia</taxon>
        <taxon>Leptospirales</taxon>
        <taxon>Leptospiraceae</taxon>
        <taxon>Leptospira</taxon>
    </lineage>
</organism>
<dbReference type="CDD" id="cd00090">
    <property type="entry name" value="HTH_ARSR"/>
    <property type="match status" value="1"/>
</dbReference>
<dbReference type="Gene3D" id="1.10.10.10">
    <property type="entry name" value="Winged helix-like DNA-binding domain superfamily/Winged helix DNA-binding domain"/>
    <property type="match status" value="1"/>
</dbReference>
<dbReference type="InterPro" id="IPR001763">
    <property type="entry name" value="Rhodanese-like_dom"/>
</dbReference>
<dbReference type="PROSITE" id="PS50987">
    <property type="entry name" value="HTH_ARSR_2"/>
    <property type="match status" value="1"/>
</dbReference>
<evidence type="ECO:0000256" key="1">
    <source>
        <dbReference type="ARBA" id="ARBA00023015"/>
    </source>
</evidence>
<dbReference type="Gene3D" id="3.40.250.10">
    <property type="entry name" value="Rhodanese-like domain"/>
    <property type="match status" value="1"/>
</dbReference>
<dbReference type="SUPFAM" id="SSF46785">
    <property type="entry name" value="Winged helix' DNA-binding domain"/>
    <property type="match status" value="1"/>
</dbReference>
<sequence>MRSQKTGREFKNFVYSSLAKYGKAISDPKRIELLDLLVQAEKNVDILSKEIGMSVASTSHHLQILKEARLVRDRREGRNIFYQIEDVGIQIFDTISSAGKEFNAEIQIEMNSFFNSEQEVEELEYKDFLKRVLSKDIVLIDVRPENEYNSGHLPGSISIPLKELKSKLDKLPKRKKIFAYCRGKYCVLSEEAVKILRTEGYNAYRIPEGPLEFAQKGIRFKKE</sequence>
<dbReference type="InterPro" id="IPR001845">
    <property type="entry name" value="HTH_ArsR_DNA-bd_dom"/>
</dbReference>
<keyword evidence="7" id="KW-1185">Reference proteome</keyword>
<evidence type="ECO:0000259" key="4">
    <source>
        <dbReference type="PROSITE" id="PS50206"/>
    </source>
</evidence>
<evidence type="ECO:0000313" key="7">
    <source>
        <dbReference type="Proteomes" id="UP000232196"/>
    </source>
</evidence>